<evidence type="ECO:0000256" key="2">
    <source>
        <dbReference type="ARBA" id="ARBA00022475"/>
    </source>
</evidence>
<accession>A0A1H9PWJ3</accession>
<dbReference type="Gene3D" id="3.30.1490.110">
    <property type="match status" value="1"/>
</dbReference>
<keyword evidence="12" id="KW-1185">Reference proteome</keyword>
<dbReference type="RefSeq" id="WP_093071725.1">
    <property type="nucleotide sequence ID" value="NZ_FOGV01000002.1"/>
</dbReference>
<feature type="compositionally biased region" description="Basic residues" evidence="9">
    <location>
        <begin position="395"/>
        <end position="405"/>
    </location>
</feature>
<evidence type="ECO:0000256" key="8">
    <source>
        <dbReference type="PIRNR" id="PIRNR003101"/>
    </source>
</evidence>
<keyword evidence="5 7" id="KW-0472">Membrane</keyword>
<evidence type="ECO:0000256" key="1">
    <source>
        <dbReference type="ARBA" id="ARBA00007381"/>
    </source>
</evidence>
<dbReference type="PANTHER" id="PTHR32432:SF4">
    <property type="entry name" value="CELL DIVISION PROTEIN FTSA"/>
    <property type="match status" value="1"/>
</dbReference>
<evidence type="ECO:0000256" key="4">
    <source>
        <dbReference type="ARBA" id="ARBA00023016"/>
    </source>
</evidence>
<dbReference type="PANTHER" id="PTHR32432">
    <property type="entry name" value="CELL DIVISION PROTEIN FTSA-RELATED"/>
    <property type="match status" value="1"/>
</dbReference>
<dbReference type="HAMAP" id="MF_02033">
    <property type="entry name" value="FtsA"/>
    <property type="match status" value="1"/>
</dbReference>
<dbReference type="AlphaFoldDB" id="A0A1H9PWJ3"/>
<dbReference type="EMBL" id="FOGV01000002">
    <property type="protein sequence ID" value="SER52195.1"/>
    <property type="molecule type" value="Genomic_DNA"/>
</dbReference>
<dbReference type="Proteomes" id="UP000199318">
    <property type="component" value="Unassembled WGS sequence"/>
</dbReference>
<evidence type="ECO:0000256" key="6">
    <source>
        <dbReference type="ARBA" id="ARBA00023306"/>
    </source>
</evidence>
<keyword evidence="4" id="KW-0346">Stress response</keyword>
<dbReference type="PROSITE" id="PS00329">
    <property type="entry name" value="HSP70_2"/>
    <property type="match status" value="1"/>
</dbReference>
<dbReference type="GO" id="GO:0032153">
    <property type="term" value="C:cell division site"/>
    <property type="evidence" value="ECO:0007669"/>
    <property type="project" value="UniProtKB-UniRule"/>
</dbReference>
<evidence type="ECO:0000256" key="9">
    <source>
        <dbReference type="SAM" id="MobiDB-lite"/>
    </source>
</evidence>
<reference evidence="12" key="1">
    <citation type="submission" date="2016-10" db="EMBL/GenBank/DDBJ databases">
        <authorList>
            <person name="de Groot N.N."/>
        </authorList>
    </citation>
    <scope>NUCLEOTIDE SEQUENCE [LARGE SCALE GENOMIC DNA]</scope>
    <source>
        <strain evidence="12">10nlg</strain>
    </source>
</reference>
<feature type="region of interest" description="Disordered" evidence="9">
    <location>
        <begin position="386"/>
        <end position="442"/>
    </location>
</feature>
<protein>
    <recommendedName>
        <fullName evidence="7 8">Cell division protein FtsA</fullName>
    </recommendedName>
</protein>
<dbReference type="Pfam" id="PF14450">
    <property type="entry name" value="FtsA"/>
    <property type="match status" value="1"/>
</dbReference>
<comment type="function">
    <text evidence="7 8">Cell division protein that is involved in the assembly of the Z ring. May serve as a membrane anchor for the Z ring.</text>
</comment>
<dbReference type="InterPro" id="IPR020823">
    <property type="entry name" value="Cell_div_FtsA"/>
</dbReference>
<comment type="caution">
    <text evidence="11">The sequence shown here is derived from an EMBL/GenBank/DDBJ whole genome shotgun (WGS) entry which is preliminary data.</text>
</comment>
<evidence type="ECO:0000313" key="11">
    <source>
        <dbReference type="EMBL" id="SER52195.1"/>
    </source>
</evidence>
<dbReference type="InterPro" id="IPR018181">
    <property type="entry name" value="Heat_shock_70_CS"/>
</dbReference>
<evidence type="ECO:0000259" key="10">
    <source>
        <dbReference type="SMART" id="SM00842"/>
    </source>
</evidence>
<comment type="similarity">
    <text evidence="7 8">Belongs to the FtsA/MreB family.</text>
</comment>
<dbReference type="STRING" id="1464123.SAMN05444126_10247"/>
<dbReference type="SMART" id="SM00842">
    <property type="entry name" value="FtsA"/>
    <property type="match status" value="1"/>
</dbReference>
<feature type="compositionally biased region" description="Basic and acidic residues" evidence="9">
    <location>
        <begin position="406"/>
        <end position="416"/>
    </location>
</feature>
<evidence type="ECO:0000313" key="12">
    <source>
        <dbReference type="Proteomes" id="UP000199318"/>
    </source>
</evidence>
<dbReference type="SUPFAM" id="SSF53067">
    <property type="entry name" value="Actin-like ATPase domain"/>
    <property type="match status" value="2"/>
</dbReference>
<evidence type="ECO:0000256" key="3">
    <source>
        <dbReference type="ARBA" id="ARBA00022618"/>
    </source>
</evidence>
<dbReference type="GO" id="GO:0009898">
    <property type="term" value="C:cytoplasmic side of plasma membrane"/>
    <property type="evidence" value="ECO:0007669"/>
    <property type="project" value="UniProtKB-UniRule"/>
</dbReference>
<dbReference type="Pfam" id="PF02491">
    <property type="entry name" value="SHS2_FTSA"/>
    <property type="match status" value="1"/>
</dbReference>
<dbReference type="InterPro" id="IPR043129">
    <property type="entry name" value="ATPase_NBD"/>
</dbReference>
<dbReference type="OrthoDB" id="9768127at2"/>
<keyword evidence="3 7" id="KW-0132">Cell division</keyword>
<organism evidence="11 12">
    <name type="scientific">Salisediminibacterium halotolerans</name>
    <dbReference type="NCBI Taxonomy" id="517425"/>
    <lineage>
        <taxon>Bacteria</taxon>
        <taxon>Bacillati</taxon>
        <taxon>Bacillota</taxon>
        <taxon>Bacilli</taxon>
        <taxon>Bacillales</taxon>
        <taxon>Bacillaceae</taxon>
        <taxon>Salisediminibacterium</taxon>
    </lineage>
</organism>
<dbReference type="GO" id="GO:0043093">
    <property type="term" value="P:FtsZ-dependent cytokinesis"/>
    <property type="evidence" value="ECO:0007669"/>
    <property type="project" value="UniProtKB-UniRule"/>
</dbReference>
<keyword evidence="6 7" id="KW-0131">Cell cycle</keyword>
<dbReference type="NCBIfam" id="TIGR01174">
    <property type="entry name" value="ftsA"/>
    <property type="match status" value="1"/>
</dbReference>
<dbReference type="PIRSF" id="PIRSF003101">
    <property type="entry name" value="FtsA"/>
    <property type="match status" value="1"/>
</dbReference>
<dbReference type="InterPro" id="IPR050696">
    <property type="entry name" value="FtsA/MreB"/>
</dbReference>
<dbReference type="Gene3D" id="3.30.420.40">
    <property type="match status" value="2"/>
</dbReference>
<proteinExistence type="inferred from homology"/>
<feature type="domain" description="SHS2" evidence="10">
    <location>
        <begin position="7"/>
        <end position="194"/>
    </location>
</feature>
<dbReference type="CDD" id="cd24048">
    <property type="entry name" value="ASKHA_NBD_FtsA"/>
    <property type="match status" value="1"/>
</dbReference>
<comment type="similarity">
    <text evidence="1">Belongs to the heat shock protein 70 family.</text>
</comment>
<evidence type="ECO:0000256" key="7">
    <source>
        <dbReference type="HAMAP-Rule" id="MF_02033"/>
    </source>
</evidence>
<comment type="subunit">
    <text evidence="7">Self-interacts. Interacts with FtsZ.</text>
</comment>
<dbReference type="InterPro" id="IPR003494">
    <property type="entry name" value="SHS2_FtsA"/>
</dbReference>
<sequence length="442" mass="48633">MSKQNTYVTLDIGTTSVRVMIGEMTNGSLNVIGMGEAPSIGIKKGAIVDIDDTVQSIRQAVEKAERMINSKINNVVVGVTGNHLELQPCHGVVAVSSDDSEINDEDINRVIDAAQVISIPQEREIVNIIPQQFIVDGRDEISDPRGMLGVRLEMEGMIVTGAKTMLRNLLRCVEKAGLDIAEIALQPLAAGTAALSKDEKNLGVALVDLGGGSTTVSVFEGGTLRGTSQIQVGGDHIANDISVGFRTSKEEAEKIKLEYGYAFIPEASEQETFSVAKIGSDQPENRNQLELANIIEPRTEEIFEMVAKEIQRLGFNDLPGGFVFTGGTAKMPGILELANDMFNQNIRVAVPDYIGVREPYYMNSLGLIKFTHQHMRIQGEDVFAELTPADEPRNHRQPPKKREKQKPREETYKSRETTAPQANREKGQMKKKVSNMFKTFFE</sequence>
<evidence type="ECO:0000256" key="5">
    <source>
        <dbReference type="ARBA" id="ARBA00023136"/>
    </source>
</evidence>
<comment type="subcellular location">
    <subcellularLocation>
        <location evidence="7">Cell membrane</location>
        <topology evidence="7">Peripheral membrane protein</topology>
        <orientation evidence="7">Cytoplasmic side</orientation>
    </subcellularLocation>
    <text evidence="7">Localizes to the Z ring in an FtsZ-dependent manner. Targeted to the membrane through a conserved C-terminal amphipathic helix.</text>
</comment>
<dbReference type="FunFam" id="3.30.1490.110:FF:000003">
    <property type="entry name" value="Cell division protein FtsA"/>
    <property type="match status" value="1"/>
</dbReference>
<keyword evidence="2 7" id="KW-1003">Cell membrane</keyword>
<name>A0A1H9PWJ3_9BACI</name>
<gene>
    <name evidence="7" type="primary">ftsA</name>
    <name evidence="11" type="ORF">SAMN05444126_10247</name>
</gene>